<evidence type="ECO:0000256" key="7">
    <source>
        <dbReference type="ARBA" id="ARBA00022989"/>
    </source>
</evidence>
<dbReference type="CDD" id="cd11058">
    <property type="entry name" value="CYP60B-like"/>
    <property type="match status" value="1"/>
</dbReference>
<comment type="cofactor">
    <cofactor evidence="1 12">
        <name>heme</name>
        <dbReference type="ChEBI" id="CHEBI:30413"/>
    </cofactor>
</comment>
<dbReference type="SUPFAM" id="SSF48264">
    <property type="entry name" value="Cytochrome P450"/>
    <property type="match status" value="1"/>
</dbReference>
<feature type="transmembrane region" description="Helical" evidence="14">
    <location>
        <begin position="12"/>
        <end position="38"/>
    </location>
</feature>
<dbReference type="VEuPathDB" id="FungiDB:JI435_080510"/>
<keyword evidence="8 13" id="KW-0560">Oxidoreductase</keyword>
<dbReference type="Pfam" id="PF00067">
    <property type="entry name" value="p450"/>
    <property type="match status" value="1"/>
</dbReference>
<comment type="similarity">
    <text evidence="3 13">Belongs to the cytochrome P450 family.</text>
</comment>
<dbReference type="InterPro" id="IPR050121">
    <property type="entry name" value="Cytochrome_P450_monoxygenase"/>
</dbReference>
<dbReference type="PANTHER" id="PTHR24305:SF210">
    <property type="entry name" value="CYTOCHROME P450 MONOOXYGENASE ASQL-RELATED"/>
    <property type="match status" value="1"/>
</dbReference>
<dbReference type="FunFam" id="1.10.630.10:FF:000047">
    <property type="entry name" value="Cytochrome P450 monooxygenase"/>
    <property type="match status" value="1"/>
</dbReference>
<evidence type="ECO:0008006" key="17">
    <source>
        <dbReference type="Google" id="ProtNLM"/>
    </source>
</evidence>
<dbReference type="PRINTS" id="PR00463">
    <property type="entry name" value="EP450I"/>
</dbReference>
<dbReference type="Proteomes" id="UP000663193">
    <property type="component" value="Chromosome 2"/>
</dbReference>
<proteinExistence type="inferred from homology"/>
<keyword evidence="5 14" id="KW-0812">Transmembrane</keyword>
<dbReference type="PRINTS" id="PR00385">
    <property type="entry name" value="P450"/>
</dbReference>
<name>A0A7U2EU70_PHANO</name>
<keyword evidence="6 12" id="KW-0479">Metal-binding</keyword>
<dbReference type="InterPro" id="IPR017972">
    <property type="entry name" value="Cyt_P450_CS"/>
</dbReference>
<evidence type="ECO:0000256" key="11">
    <source>
        <dbReference type="ARBA" id="ARBA00023136"/>
    </source>
</evidence>
<dbReference type="OMA" id="VRMYNFT"/>
<evidence type="ECO:0000313" key="15">
    <source>
        <dbReference type="EMBL" id="QRC92897.1"/>
    </source>
</evidence>
<dbReference type="GO" id="GO:0005506">
    <property type="term" value="F:iron ion binding"/>
    <property type="evidence" value="ECO:0007669"/>
    <property type="project" value="InterPro"/>
</dbReference>
<evidence type="ECO:0000256" key="5">
    <source>
        <dbReference type="ARBA" id="ARBA00022692"/>
    </source>
</evidence>
<feature type="binding site" description="axial binding residue" evidence="12">
    <location>
        <position position="458"/>
    </location>
    <ligand>
        <name>heme</name>
        <dbReference type="ChEBI" id="CHEBI:30413"/>
    </ligand>
    <ligandPart>
        <name>Fe</name>
        <dbReference type="ChEBI" id="CHEBI:18248"/>
    </ligandPart>
</feature>
<organism evidence="15 16">
    <name type="scientific">Phaeosphaeria nodorum (strain SN15 / ATCC MYA-4574 / FGSC 10173)</name>
    <name type="common">Glume blotch fungus</name>
    <name type="synonym">Parastagonospora nodorum</name>
    <dbReference type="NCBI Taxonomy" id="321614"/>
    <lineage>
        <taxon>Eukaryota</taxon>
        <taxon>Fungi</taxon>
        <taxon>Dikarya</taxon>
        <taxon>Ascomycota</taxon>
        <taxon>Pezizomycotina</taxon>
        <taxon>Dothideomycetes</taxon>
        <taxon>Pleosporomycetidae</taxon>
        <taxon>Pleosporales</taxon>
        <taxon>Pleosporineae</taxon>
        <taxon>Phaeosphaeriaceae</taxon>
        <taxon>Parastagonospora</taxon>
    </lineage>
</organism>
<keyword evidence="16" id="KW-1185">Reference proteome</keyword>
<dbReference type="EMBL" id="CP069024">
    <property type="protein sequence ID" value="QRC92897.1"/>
    <property type="molecule type" value="Genomic_DNA"/>
</dbReference>
<keyword evidence="4 12" id="KW-0349">Heme</keyword>
<evidence type="ECO:0000256" key="4">
    <source>
        <dbReference type="ARBA" id="ARBA00022617"/>
    </source>
</evidence>
<evidence type="ECO:0000256" key="14">
    <source>
        <dbReference type="SAM" id="Phobius"/>
    </source>
</evidence>
<dbReference type="OrthoDB" id="1470350at2759"/>
<dbReference type="GO" id="GO:0016020">
    <property type="term" value="C:membrane"/>
    <property type="evidence" value="ECO:0007669"/>
    <property type="project" value="UniProtKB-SubCell"/>
</dbReference>
<evidence type="ECO:0000256" key="13">
    <source>
        <dbReference type="RuleBase" id="RU000461"/>
    </source>
</evidence>
<dbReference type="GO" id="GO:0009403">
    <property type="term" value="P:toxin biosynthetic process"/>
    <property type="evidence" value="ECO:0007669"/>
    <property type="project" value="UniProtKB-ARBA"/>
</dbReference>
<dbReference type="InterPro" id="IPR036396">
    <property type="entry name" value="Cyt_P450_sf"/>
</dbReference>
<evidence type="ECO:0000256" key="9">
    <source>
        <dbReference type="ARBA" id="ARBA00023004"/>
    </source>
</evidence>
<dbReference type="PANTHER" id="PTHR24305">
    <property type="entry name" value="CYTOCHROME P450"/>
    <property type="match status" value="1"/>
</dbReference>
<protein>
    <recommendedName>
        <fullName evidence="17">Cytochrome P450</fullName>
    </recommendedName>
</protein>
<keyword evidence="9 12" id="KW-0408">Iron</keyword>
<dbReference type="InterPro" id="IPR001128">
    <property type="entry name" value="Cyt_P450"/>
</dbReference>
<dbReference type="InterPro" id="IPR002401">
    <property type="entry name" value="Cyt_P450_E_grp-I"/>
</dbReference>
<dbReference type="GO" id="GO:0016705">
    <property type="term" value="F:oxidoreductase activity, acting on paired donors, with incorporation or reduction of molecular oxygen"/>
    <property type="evidence" value="ECO:0007669"/>
    <property type="project" value="InterPro"/>
</dbReference>
<gene>
    <name evidence="15" type="ORF">JI435_080510</name>
</gene>
<keyword evidence="11 14" id="KW-0472">Membrane</keyword>
<evidence type="ECO:0000256" key="6">
    <source>
        <dbReference type="ARBA" id="ARBA00022723"/>
    </source>
</evidence>
<evidence type="ECO:0000313" key="16">
    <source>
        <dbReference type="Proteomes" id="UP000663193"/>
    </source>
</evidence>
<evidence type="ECO:0000256" key="12">
    <source>
        <dbReference type="PIRSR" id="PIRSR602401-1"/>
    </source>
</evidence>
<dbReference type="Gene3D" id="1.10.630.10">
    <property type="entry name" value="Cytochrome P450"/>
    <property type="match status" value="1"/>
</dbReference>
<dbReference type="PROSITE" id="PS00086">
    <property type="entry name" value="CYTOCHROME_P450"/>
    <property type="match status" value="1"/>
</dbReference>
<dbReference type="GO" id="GO:0004497">
    <property type="term" value="F:monooxygenase activity"/>
    <property type="evidence" value="ECO:0007669"/>
    <property type="project" value="UniProtKB-KW"/>
</dbReference>
<sequence length="512" mass="58331">MSSTTQEGRSALARIFSSVSISQLLAIAVVLFVVQFIAKGIQRIYFHPLSKFPGPKLRAATRLQSHIEVWTGDKHRSFADLHRKYGHVVRVNPDELSFTDPNSWKDIYGHGTKGTPGTVPHKTWQRYGQSVNGSPNLILARDADHNRQRKIFTPAFSDRALKQQEPLFLKYTQQLVAKLKDSIVQDSEKPFDMVKMYNFTTFDIMGDLTFGEPLHMLENAEYDPWVSIIFSSIKIASRISILMNYDNIWRIFKLISPKGSNKRRFEHFQYAVTRVTKRLEKGRDTEGVDLWDLVLGQKEGKGLTRDEMDSNASLFMIAGTETTATLLSGLTYKLLKNPACMEKVAEEVRSAFKTGDEMTMEALAALPYFGACIKEAFRLYPPVPLGLPRTTPEDGSTVCGQFIPPKTVCMIPQAAMYSHPDNFRNPHSFLPERWLGDPRFEGDQRQCLQPFSIGSRDCVGKNLAYHELRLVMAKILYNFDLELNPESEGWEDQQTFILWEKKPLMCKLKAVN</sequence>
<accession>A0A7U2EU70</accession>
<keyword evidence="7 14" id="KW-1133">Transmembrane helix</keyword>
<reference evidence="16" key="1">
    <citation type="journal article" date="2021" name="BMC Genomics">
        <title>Chromosome-level genome assembly and manually-curated proteome of model necrotroph Parastagonospora nodorum Sn15 reveals a genome-wide trove of candidate effector homologs, and redundancy of virulence-related functions within an accessory chromosome.</title>
        <authorList>
            <person name="Bertazzoni S."/>
            <person name="Jones D.A.B."/>
            <person name="Phan H.T."/>
            <person name="Tan K.-C."/>
            <person name="Hane J.K."/>
        </authorList>
    </citation>
    <scope>NUCLEOTIDE SEQUENCE [LARGE SCALE GENOMIC DNA]</scope>
    <source>
        <strain evidence="16">SN15 / ATCC MYA-4574 / FGSC 10173)</strain>
    </source>
</reference>
<evidence type="ECO:0000256" key="10">
    <source>
        <dbReference type="ARBA" id="ARBA00023033"/>
    </source>
</evidence>
<evidence type="ECO:0000256" key="2">
    <source>
        <dbReference type="ARBA" id="ARBA00004167"/>
    </source>
</evidence>
<dbReference type="AlphaFoldDB" id="A0A7U2EU70"/>
<evidence type="ECO:0000256" key="8">
    <source>
        <dbReference type="ARBA" id="ARBA00023002"/>
    </source>
</evidence>
<comment type="subcellular location">
    <subcellularLocation>
        <location evidence="2">Membrane</location>
        <topology evidence="2">Single-pass membrane protein</topology>
    </subcellularLocation>
</comment>
<keyword evidence="10 13" id="KW-0503">Monooxygenase</keyword>
<dbReference type="RefSeq" id="XP_001798378.1">
    <property type="nucleotide sequence ID" value="XM_001798326.1"/>
</dbReference>
<dbReference type="GO" id="GO:0020037">
    <property type="term" value="F:heme binding"/>
    <property type="evidence" value="ECO:0007669"/>
    <property type="project" value="InterPro"/>
</dbReference>
<evidence type="ECO:0000256" key="1">
    <source>
        <dbReference type="ARBA" id="ARBA00001971"/>
    </source>
</evidence>
<evidence type="ECO:0000256" key="3">
    <source>
        <dbReference type="ARBA" id="ARBA00010617"/>
    </source>
</evidence>
<dbReference type="KEGG" id="pno:SNOG_08051"/>